<dbReference type="EMBL" id="JAOSHN010000007">
    <property type="protein sequence ID" value="MCU7379968.1"/>
    <property type="molecule type" value="Genomic_DNA"/>
</dbReference>
<dbReference type="SUPFAM" id="SSF111342">
    <property type="entry name" value="CbiD-like"/>
    <property type="match status" value="1"/>
</dbReference>
<evidence type="ECO:0000256" key="2">
    <source>
        <dbReference type="ARBA" id="ARBA00022603"/>
    </source>
</evidence>
<dbReference type="Pfam" id="PF01888">
    <property type="entry name" value="CbiD"/>
    <property type="match status" value="1"/>
</dbReference>
<comment type="similarity">
    <text evidence="5">Belongs to the CbiD family.</text>
</comment>
<dbReference type="GO" id="GO:0008168">
    <property type="term" value="F:methyltransferase activity"/>
    <property type="evidence" value="ECO:0007669"/>
    <property type="project" value="UniProtKB-UniRule"/>
</dbReference>
<evidence type="ECO:0000313" key="7">
    <source>
        <dbReference type="Proteomes" id="UP001065549"/>
    </source>
</evidence>
<dbReference type="HAMAP" id="MF_00787">
    <property type="entry name" value="CbiD"/>
    <property type="match status" value="1"/>
</dbReference>
<dbReference type="PANTHER" id="PTHR35863:SF1">
    <property type="entry name" value="COBALT-PRECORRIN-5B C(1)-METHYLTRANSFERASE"/>
    <property type="match status" value="1"/>
</dbReference>
<dbReference type="AlphaFoldDB" id="A0A9J6QWY4"/>
<name>A0A9J6QWY4_9FIRM</name>
<dbReference type="Gene3D" id="3.30.2110.10">
    <property type="entry name" value="CbiD-like"/>
    <property type="match status" value="1"/>
</dbReference>
<keyword evidence="1 5" id="KW-0169">Cobalamin biosynthesis</keyword>
<dbReference type="InterPro" id="IPR002748">
    <property type="entry name" value="CbiD"/>
</dbReference>
<keyword evidence="7" id="KW-1185">Reference proteome</keyword>
<proteinExistence type="inferred from homology"/>
<dbReference type="GO" id="GO:0019251">
    <property type="term" value="P:anaerobic cobalamin biosynthetic process"/>
    <property type="evidence" value="ECO:0007669"/>
    <property type="project" value="UniProtKB-UniRule"/>
</dbReference>
<dbReference type="PANTHER" id="PTHR35863">
    <property type="entry name" value="COBALT-PRECORRIN-5B C(1)-METHYLTRANSFERASE"/>
    <property type="match status" value="1"/>
</dbReference>
<keyword evidence="2 5" id="KW-0489">Methyltransferase</keyword>
<dbReference type="PIRSF" id="PIRSF026782">
    <property type="entry name" value="CbiD"/>
    <property type="match status" value="1"/>
</dbReference>
<dbReference type="GO" id="GO:0032259">
    <property type="term" value="P:methylation"/>
    <property type="evidence" value="ECO:0007669"/>
    <property type="project" value="UniProtKB-KW"/>
</dbReference>
<reference evidence="6" key="1">
    <citation type="submission" date="2022-09" db="EMBL/GenBank/DDBJ databases">
        <title>Culturomic study of gut microbiota in children with autism spectrum disorder.</title>
        <authorList>
            <person name="Efimov B.A."/>
            <person name="Chaplin A.V."/>
            <person name="Sokolova S.R."/>
            <person name="Pikina A.P."/>
            <person name="Korzhanova M."/>
            <person name="Belova V."/>
            <person name="Korostin D."/>
        </authorList>
    </citation>
    <scope>NUCLEOTIDE SEQUENCE</scope>
    <source>
        <strain evidence="6">ASD5510</strain>
    </source>
</reference>
<dbReference type="RefSeq" id="WP_253019543.1">
    <property type="nucleotide sequence ID" value="NZ_JAOSHN010000007.1"/>
</dbReference>
<dbReference type="NCBIfam" id="TIGR00312">
    <property type="entry name" value="cbiD"/>
    <property type="match status" value="1"/>
</dbReference>
<dbReference type="InterPro" id="IPR036074">
    <property type="entry name" value="CbiD_sf"/>
</dbReference>
<comment type="pathway">
    <text evidence="5">Cofactor biosynthesis; adenosylcobalamin biosynthesis; cob(II)yrinate a,c-diamide from sirohydrochlorin (anaerobic route): step 6/10.</text>
</comment>
<sequence length="396" mass="42724">MNTPDRQWKTIMELYVEKENKRLRRGFTTGTCAAAAACGAAQALLSEGQMLPCEIKIQTPKGIQAKIPVESIRIQEEGVLCSVRKDSGDDPDVTDGTMICALVQKLEGQSQTVIVDGGRGVGRLTKPGLACQVGEAAINPIPRKMIETEVRKVAGQLGYKGGLHVEISVPEGEALAEKTFNPKLGIVGGLSILGTSGIVEPMSEQALIDTIKVEINMKKAAGVEYLVVTPGNYGETFLKETRNLDQLDYVKCSNFIGDTLSYLKEQDFKGVLLAGHIGKLVKVAAGMMNTHSKYGDRRMETLAEHAALAGVSQPQICQIRECVTTENAAALIKGCGPEMEKRIYDSLLREIKANMDRQVNGCLQTEVILFSSKYGYLGETPGTGQFLLRAQASGGK</sequence>
<organism evidence="6 7">
    <name type="scientific">Hominibacterium faecale</name>
    <dbReference type="NCBI Taxonomy" id="2839743"/>
    <lineage>
        <taxon>Bacteria</taxon>
        <taxon>Bacillati</taxon>
        <taxon>Bacillota</taxon>
        <taxon>Clostridia</taxon>
        <taxon>Peptostreptococcales</taxon>
        <taxon>Anaerovoracaceae</taxon>
        <taxon>Hominibacterium</taxon>
    </lineage>
</organism>
<evidence type="ECO:0000256" key="5">
    <source>
        <dbReference type="HAMAP-Rule" id="MF_00787"/>
    </source>
</evidence>
<dbReference type="EC" id="2.1.1.195" evidence="5"/>
<keyword evidence="3 5" id="KW-0808">Transferase</keyword>
<comment type="caution">
    <text evidence="6">The sequence shown here is derived from an EMBL/GenBank/DDBJ whole genome shotgun (WGS) entry which is preliminary data.</text>
</comment>
<evidence type="ECO:0000256" key="4">
    <source>
        <dbReference type="ARBA" id="ARBA00022691"/>
    </source>
</evidence>
<evidence type="ECO:0000256" key="1">
    <source>
        <dbReference type="ARBA" id="ARBA00022573"/>
    </source>
</evidence>
<evidence type="ECO:0000256" key="3">
    <source>
        <dbReference type="ARBA" id="ARBA00022679"/>
    </source>
</evidence>
<comment type="catalytic activity">
    <reaction evidence="5">
        <text>Co-precorrin-5B + S-adenosyl-L-methionine = Co-precorrin-6A + S-adenosyl-L-homocysteine</text>
        <dbReference type="Rhea" id="RHEA:26285"/>
        <dbReference type="ChEBI" id="CHEBI:57856"/>
        <dbReference type="ChEBI" id="CHEBI:59789"/>
        <dbReference type="ChEBI" id="CHEBI:60063"/>
        <dbReference type="ChEBI" id="CHEBI:60064"/>
        <dbReference type="EC" id="2.1.1.195"/>
    </reaction>
</comment>
<accession>A0A9J6QWY4</accession>
<keyword evidence="4 5" id="KW-0949">S-adenosyl-L-methionine</keyword>
<evidence type="ECO:0000313" key="6">
    <source>
        <dbReference type="EMBL" id="MCU7379968.1"/>
    </source>
</evidence>
<gene>
    <name evidence="5 6" type="primary">cbiD</name>
    <name evidence="6" type="ORF">OBO34_16630</name>
</gene>
<dbReference type="Proteomes" id="UP001065549">
    <property type="component" value="Unassembled WGS sequence"/>
</dbReference>
<comment type="function">
    <text evidence="5">Catalyzes the methylation of C-1 in cobalt-precorrin-5B to form cobalt-precorrin-6A.</text>
</comment>
<protein>
    <recommendedName>
        <fullName evidence="5">Cobalt-precorrin-5B C(1)-methyltransferase</fullName>
        <ecNumber evidence="5">2.1.1.195</ecNumber>
    </recommendedName>
    <alternativeName>
        <fullName evidence="5">Cobalt-precorrin-6A synthase</fullName>
    </alternativeName>
</protein>